<keyword evidence="1" id="KW-0175">Coiled coil</keyword>
<reference evidence="3" key="3">
    <citation type="submission" date="2025-05" db="UniProtKB">
        <authorList>
            <consortium name="EnsemblMetazoa"/>
        </authorList>
    </citation>
    <scope>IDENTIFICATION</scope>
</reference>
<dbReference type="PANTHER" id="PTHR12948">
    <property type="entry name" value="NEDD8 ULTIMATE BUSTER-1 BS4 PROTEIN"/>
    <property type="match status" value="1"/>
</dbReference>
<organism evidence="5">
    <name type="scientific">Drosophila rhopaloa</name>
    <name type="common">Fruit fly</name>
    <dbReference type="NCBI Taxonomy" id="1041015"/>
    <lineage>
        <taxon>Eukaryota</taxon>
        <taxon>Metazoa</taxon>
        <taxon>Ecdysozoa</taxon>
        <taxon>Arthropoda</taxon>
        <taxon>Hexapoda</taxon>
        <taxon>Insecta</taxon>
        <taxon>Pterygota</taxon>
        <taxon>Neoptera</taxon>
        <taxon>Endopterygota</taxon>
        <taxon>Diptera</taxon>
        <taxon>Brachycera</taxon>
        <taxon>Muscomorpha</taxon>
        <taxon>Ephydroidea</taxon>
        <taxon>Drosophilidae</taxon>
        <taxon>Drosophila</taxon>
        <taxon>Sophophora</taxon>
    </lineage>
</organism>
<feature type="domain" description="UBA" evidence="2">
    <location>
        <begin position="422"/>
        <end position="462"/>
    </location>
</feature>
<dbReference type="Pfam" id="PF00627">
    <property type="entry name" value="UBA"/>
    <property type="match status" value="2"/>
</dbReference>
<dbReference type="PROSITE" id="PS50030">
    <property type="entry name" value="UBA"/>
    <property type="match status" value="3"/>
</dbReference>
<evidence type="ECO:0000313" key="5">
    <source>
        <dbReference type="RefSeq" id="XP_016974421.1"/>
    </source>
</evidence>
<dbReference type="GO" id="GO:2000058">
    <property type="term" value="P:regulation of ubiquitin-dependent protein catabolic process"/>
    <property type="evidence" value="ECO:0007669"/>
    <property type="project" value="TreeGrafter"/>
</dbReference>
<protein>
    <submittedName>
        <fullName evidence="5">NEDD8 ultimate buster 1</fullName>
    </submittedName>
</protein>
<reference evidence="5" key="2">
    <citation type="submission" date="2025-04" db="UniProtKB">
        <authorList>
            <consortium name="RefSeq"/>
        </authorList>
    </citation>
    <scope>IDENTIFICATION</scope>
</reference>
<dbReference type="Gene3D" id="1.10.8.10">
    <property type="entry name" value="DNA helicase RuvA subunit, C-terminal domain"/>
    <property type="match status" value="3"/>
</dbReference>
<evidence type="ECO:0000256" key="1">
    <source>
        <dbReference type="SAM" id="Coils"/>
    </source>
</evidence>
<dbReference type="OMA" id="SVCRLME"/>
<dbReference type="InterPro" id="IPR039749">
    <property type="entry name" value="NUB1"/>
</dbReference>
<dbReference type="CDD" id="cd17062">
    <property type="entry name" value="Ubl_NUB1"/>
    <property type="match status" value="1"/>
</dbReference>
<proteinExistence type="predicted"/>
<dbReference type="SUPFAM" id="SSF54236">
    <property type="entry name" value="Ubiquitin-like"/>
    <property type="match status" value="1"/>
</dbReference>
<dbReference type="Proteomes" id="UP001652680">
    <property type="component" value="Unassembled WGS sequence"/>
</dbReference>
<dbReference type="SMART" id="SM00165">
    <property type="entry name" value="UBA"/>
    <property type="match status" value="3"/>
</dbReference>
<sequence>MSQIDNTFIKLRARLRDRDIKLWEEPYYFDGVGSIESEMDRLARDLSGDLDISISDCRCALVEMQDGALRKLAARREFNDTGLATFNVRCVDSKGGTSQMMEIKCSLGVSGADLQKEVAKKLDLADPSHVKCISGGRIINGMRTLASQGLKTNQQLMVVVGGGNQGQELHERIQRIRADVEIVADADHRFMEMEDQDGRPIFLPPDENRTLLMAMGMYEKARAAMRKENLDEALLLLLETDELFSRCNSKFLEAVDNYALINLDIVWCYLCLKNITQLPDAQRRLDICERSFRKSYGEQFDRLYAIKGTSCPERALIMRLHLLQGVLYFHQNRRDESYERLEEAAKALDELKVNDDQLLTLVEMGYGESDARLALRSCAGNIDRAIQFIQDRREKVSEERRNSAPLRQVNQEMREANSGGDWVDPRSVCRLMEMGYERRLVVEALKKTKNNLDRSLDLLQRHSDELRANLTATPPVDESLLSTLQQLGFQTQTARSALETTENDFRKSVEFLLKSFVNETELMAVIGAMTKLLEDHGPSGSNRTTSNSSAPLLNLSSSKLALIQSVLGQAKSEMESYNAFKRFNEDLSENSSNYLDLPLVQEEQILSEYRRLLER</sequence>
<gene>
    <name evidence="5" type="primary">LOC108041126</name>
    <name evidence="3" type="synonym">108041126</name>
</gene>
<dbReference type="RefSeq" id="XP_016974421.1">
    <property type="nucleotide sequence ID" value="XM_017118932.1"/>
</dbReference>
<reference evidence="4" key="1">
    <citation type="journal article" date="2021" name="Elife">
        <title>Highly contiguous assemblies of 101 drosophilid genomes.</title>
        <authorList>
            <person name="Kim B.Y."/>
            <person name="Wang J.R."/>
            <person name="Miller D.E."/>
            <person name="Barmina O."/>
            <person name="Delaney E."/>
            <person name="Thompson A."/>
            <person name="Comeault A.A."/>
            <person name="Peede D."/>
            <person name="D'Agostino E.R."/>
            <person name="Pelaez J."/>
            <person name="Aguilar J.M."/>
            <person name="Haji D."/>
            <person name="Matsunaga T."/>
            <person name="Armstrong E.E."/>
            <person name="Zych M."/>
            <person name="Ogawa Y."/>
            <person name="Stamenkovic-Radak M."/>
            <person name="Jelic M."/>
            <person name="Veselinovic M.S."/>
            <person name="Tanaskovic M."/>
            <person name="Eric P."/>
            <person name="Gao J.J."/>
            <person name="Katoh T.K."/>
            <person name="Toda M.J."/>
            <person name="Watabe H."/>
            <person name="Watada M."/>
            <person name="Davis J.S."/>
            <person name="Moyle L.C."/>
            <person name="Manoli G."/>
            <person name="Bertolini E."/>
            <person name="Kostal V."/>
            <person name="Hawley R.S."/>
            <person name="Takahashi A."/>
            <person name="Jones C.D."/>
            <person name="Price D.K."/>
            <person name="Whiteman N."/>
            <person name="Kopp A."/>
            <person name="Matute D.R."/>
            <person name="Petrov D.A."/>
        </authorList>
    </citation>
    <scope>NUCLEOTIDE SEQUENCE [LARGE SCALE GENOMIC DNA]</scope>
</reference>
<feature type="domain" description="UBA" evidence="2">
    <location>
        <begin position="352"/>
        <end position="392"/>
    </location>
</feature>
<dbReference type="InterPro" id="IPR009060">
    <property type="entry name" value="UBA-like_sf"/>
</dbReference>
<feature type="coiled-coil region" evidence="1">
    <location>
        <begin position="442"/>
        <end position="469"/>
    </location>
</feature>
<dbReference type="InterPro" id="IPR015940">
    <property type="entry name" value="UBA"/>
</dbReference>
<dbReference type="CDD" id="cd14291">
    <property type="entry name" value="UBA1_NUB1_like"/>
    <property type="match status" value="1"/>
</dbReference>
<evidence type="ECO:0000259" key="2">
    <source>
        <dbReference type="PROSITE" id="PS50030"/>
    </source>
</evidence>
<keyword evidence="4" id="KW-1185">Reference proteome</keyword>
<dbReference type="InterPro" id="IPR029071">
    <property type="entry name" value="Ubiquitin-like_domsf"/>
</dbReference>
<dbReference type="Gene3D" id="3.10.20.90">
    <property type="entry name" value="Phosphatidylinositol 3-kinase Catalytic Subunit, Chain A, domain 1"/>
    <property type="match status" value="1"/>
</dbReference>
<accession>A0A6P4EMB9</accession>
<dbReference type="GeneID" id="108041126"/>
<dbReference type="Pfam" id="PF18037">
    <property type="entry name" value="Ubiquitin_5"/>
    <property type="match status" value="1"/>
</dbReference>
<evidence type="ECO:0000313" key="4">
    <source>
        <dbReference type="Proteomes" id="UP001652680"/>
    </source>
</evidence>
<dbReference type="EnsemblMetazoa" id="XM_017118932.2">
    <property type="protein sequence ID" value="XP_016974421.1"/>
    <property type="gene ID" value="LOC108041126"/>
</dbReference>
<dbReference type="OrthoDB" id="434245at2759"/>
<name>A0A6P4EMB9_DRORH</name>
<feature type="domain" description="UBA" evidence="2">
    <location>
        <begin position="475"/>
        <end position="515"/>
    </location>
</feature>
<evidence type="ECO:0000313" key="3">
    <source>
        <dbReference type="EnsemblMetazoa" id="XP_016974421.1"/>
    </source>
</evidence>
<dbReference type="PANTHER" id="PTHR12948:SF3">
    <property type="entry name" value="NEDD8 ULTIMATE BUSTER 1"/>
    <property type="match status" value="1"/>
</dbReference>
<dbReference type="InterPro" id="IPR041207">
    <property type="entry name" value="NUB1_ubiquitin-like_dom"/>
</dbReference>
<dbReference type="AlphaFoldDB" id="A0A6P4EMB9"/>
<dbReference type="SUPFAM" id="SSF46934">
    <property type="entry name" value="UBA-like"/>
    <property type="match status" value="3"/>
</dbReference>